<evidence type="ECO:0000256" key="2">
    <source>
        <dbReference type="PIRNR" id="PIRNR001213"/>
    </source>
</evidence>
<keyword evidence="2" id="KW-0647">Proteasome</keyword>
<dbReference type="PROSITE" id="PS51476">
    <property type="entry name" value="PROTEASOME_BETA_2"/>
    <property type="match status" value="1"/>
</dbReference>
<comment type="similarity">
    <text evidence="2">Belongs to the peptidase T1B family.</text>
</comment>
<protein>
    <recommendedName>
        <fullName evidence="2">Proteasome subunit beta</fullName>
    </recommendedName>
</protein>
<dbReference type="Pfam" id="PF00227">
    <property type="entry name" value="Proteasome"/>
    <property type="match status" value="1"/>
</dbReference>
<proteinExistence type="inferred from homology"/>
<dbReference type="InterPro" id="IPR016295">
    <property type="entry name" value="Proteasome_beta4"/>
</dbReference>
<dbReference type="Gene3D" id="3.60.20.10">
    <property type="entry name" value="Glutamine Phosphoribosylpyrophosphate, subunit 1, domain 1"/>
    <property type="match status" value="1"/>
</dbReference>
<dbReference type="PANTHER" id="PTHR32194">
    <property type="entry name" value="METALLOPROTEASE TLDD"/>
    <property type="match status" value="1"/>
</dbReference>
<dbReference type="CDD" id="cd03760">
    <property type="entry name" value="proteasome_beta_type_4"/>
    <property type="match status" value="1"/>
</dbReference>
<dbReference type="GO" id="GO:0019774">
    <property type="term" value="C:proteasome core complex, beta-subunit complex"/>
    <property type="evidence" value="ECO:0007669"/>
    <property type="project" value="UniProtKB-UniRule"/>
</dbReference>
<dbReference type="PIRSF" id="PIRSF001213">
    <property type="entry name" value="Psome_endopept_beta"/>
    <property type="match status" value="1"/>
</dbReference>
<organism evidence="4">
    <name type="scientific">Lotharella oceanica</name>
    <dbReference type="NCBI Taxonomy" id="641309"/>
    <lineage>
        <taxon>Eukaryota</taxon>
        <taxon>Sar</taxon>
        <taxon>Rhizaria</taxon>
        <taxon>Cercozoa</taxon>
        <taxon>Chlorarachniophyceae</taxon>
        <taxon>Lotharella</taxon>
    </lineage>
</organism>
<gene>
    <name evidence="4" type="ORF">LSP00402_LOCUS11912</name>
</gene>
<dbReference type="EMBL" id="HBHP01019169">
    <property type="protein sequence ID" value="CAD9767836.1"/>
    <property type="molecule type" value="Transcribed_RNA"/>
</dbReference>
<comment type="function">
    <text evidence="2">Non-catalytic component of the proteasome.</text>
</comment>
<keyword evidence="1 2" id="KW-0539">Nucleus</keyword>
<evidence type="ECO:0000256" key="3">
    <source>
        <dbReference type="SAM" id="MobiDB-lite"/>
    </source>
</evidence>
<dbReference type="GO" id="GO:0005737">
    <property type="term" value="C:cytoplasm"/>
    <property type="evidence" value="ECO:0007669"/>
    <property type="project" value="UniProtKB-SubCell"/>
</dbReference>
<feature type="region of interest" description="Disordered" evidence="3">
    <location>
        <begin position="1"/>
        <end position="20"/>
    </location>
</feature>
<dbReference type="InterPro" id="IPR029055">
    <property type="entry name" value="Ntn_hydrolases_N"/>
</dbReference>
<dbReference type="GO" id="GO:0051603">
    <property type="term" value="P:proteolysis involved in protein catabolic process"/>
    <property type="evidence" value="ECO:0007669"/>
    <property type="project" value="InterPro"/>
</dbReference>
<name>A0A7S2XDZ6_9EUKA</name>
<evidence type="ECO:0000313" key="4">
    <source>
        <dbReference type="EMBL" id="CAD9767836.1"/>
    </source>
</evidence>
<accession>A0A7S2XDZ6</accession>
<reference evidence="4" key="1">
    <citation type="submission" date="2021-01" db="EMBL/GenBank/DDBJ databases">
        <authorList>
            <person name="Corre E."/>
            <person name="Pelletier E."/>
            <person name="Niang G."/>
            <person name="Scheremetjew M."/>
            <person name="Finn R."/>
            <person name="Kale V."/>
            <person name="Holt S."/>
            <person name="Cochrane G."/>
            <person name="Meng A."/>
            <person name="Brown T."/>
            <person name="Cohen L."/>
        </authorList>
    </citation>
    <scope>NUCLEOTIDE SEQUENCE</scope>
    <source>
        <strain evidence="4">CCMP622</strain>
    </source>
</reference>
<dbReference type="GO" id="GO:0005634">
    <property type="term" value="C:nucleus"/>
    <property type="evidence" value="ECO:0007669"/>
    <property type="project" value="UniProtKB-SubCell"/>
</dbReference>
<sequence length="236" mass="26537">MNELRAASMEAKQGPRSRTTQPIVTGASVLAITYKDGVMMMSDTLASYGSMARFKSVQRILKVNGASMIGASGEYSDFQYISDILEDLTDEEFDIDDGATMDAKQIHSYLSRVMYNRRTKVNPLYNQLVVAGYKNGGYLGAVDMYGSTYKENIIATGYGMYLALPLLRKGWRADLSEKEARELLEKSMTVLFYRDCRAINKYNVAKVTKAGVEISKPYSLPTQWSYKRFVNPHLSE</sequence>
<comment type="subcellular location">
    <subcellularLocation>
        <location evidence="2">Cytoplasm</location>
    </subcellularLocation>
    <subcellularLocation>
        <location evidence="2">Nucleus</location>
    </subcellularLocation>
</comment>
<dbReference type="AlphaFoldDB" id="A0A7S2XDZ6"/>
<dbReference type="PANTHER" id="PTHR32194:SF6">
    <property type="entry name" value="PROTEASOME SUBUNIT BETA"/>
    <property type="match status" value="1"/>
</dbReference>
<dbReference type="InterPro" id="IPR023333">
    <property type="entry name" value="Proteasome_suB-type"/>
</dbReference>
<keyword evidence="2" id="KW-0963">Cytoplasm</keyword>
<dbReference type="SUPFAM" id="SSF56235">
    <property type="entry name" value="N-terminal nucleophile aminohydrolases (Ntn hydrolases)"/>
    <property type="match status" value="1"/>
</dbReference>
<evidence type="ECO:0000256" key="1">
    <source>
        <dbReference type="ARBA" id="ARBA00023242"/>
    </source>
</evidence>
<dbReference type="InterPro" id="IPR001353">
    <property type="entry name" value="Proteasome_sua/b"/>
</dbReference>